<name>A0A3M7RK25_BRAPC</name>
<reference evidence="1 2" key="1">
    <citation type="journal article" date="2018" name="Sci. Rep.">
        <title>Genomic signatures of local adaptation to the degree of environmental predictability in rotifers.</title>
        <authorList>
            <person name="Franch-Gras L."/>
            <person name="Hahn C."/>
            <person name="Garcia-Roger E.M."/>
            <person name="Carmona M.J."/>
            <person name="Serra M."/>
            <person name="Gomez A."/>
        </authorList>
    </citation>
    <scope>NUCLEOTIDE SEQUENCE [LARGE SCALE GENOMIC DNA]</scope>
    <source>
        <strain evidence="1">HYR1</strain>
    </source>
</reference>
<evidence type="ECO:0000313" key="2">
    <source>
        <dbReference type="Proteomes" id="UP000276133"/>
    </source>
</evidence>
<protein>
    <submittedName>
        <fullName evidence="1">Uncharacterized protein</fullName>
    </submittedName>
</protein>
<evidence type="ECO:0000313" key="1">
    <source>
        <dbReference type="EMBL" id="RNA23933.1"/>
    </source>
</evidence>
<organism evidence="1 2">
    <name type="scientific">Brachionus plicatilis</name>
    <name type="common">Marine rotifer</name>
    <name type="synonym">Brachionus muelleri</name>
    <dbReference type="NCBI Taxonomy" id="10195"/>
    <lineage>
        <taxon>Eukaryota</taxon>
        <taxon>Metazoa</taxon>
        <taxon>Spiralia</taxon>
        <taxon>Gnathifera</taxon>
        <taxon>Rotifera</taxon>
        <taxon>Eurotatoria</taxon>
        <taxon>Monogononta</taxon>
        <taxon>Pseudotrocha</taxon>
        <taxon>Ploima</taxon>
        <taxon>Brachionidae</taxon>
        <taxon>Brachionus</taxon>
    </lineage>
</organism>
<gene>
    <name evidence="1" type="ORF">BpHYR1_050135</name>
</gene>
<comment type="caution">
    <text evidence="1">The sequence shown here is derived from an EMBL/GenBank/DDBJ whole genome shotgun (WGS) entry which is preliminary data.</text>
</comment>
<accession>A0A3M7RK25</accession>
<sequence>MKYFDRSLNFCLHFYISKKFLFFVKLQQNSPKSENIKQTGEKAKYFAAFTVISKKKNGKETRARLACGDGLLGVKKKQKQITPVNSRSRVYHHFLIAFNPLFEIVPCVADPFLLLHNLHLSFQHFFVCLSHRLELFAGQNFLHNWSDLFEAANEILYAADLGLLLLGNLFSLIIENYMNFYPNFNHLGMIMNFKLPINSYLRQMIHSMSFRFIHFFKKLFCLTQVIKKRQKEFKAILINYLNMLNWCCCYFQQSYPWLHLYCSDTEVELLAMLFWLGGEGGVGVDELSSEL</sequence>
<dbReference type="EMBL" id="REGN01003195">
    <property type="protein sequence ID" value="RNA23933.1"/>
    <property type="molecule type" value="Genomic_DNA"/>
</dbReference>
<dbReference type="Proteomes" id="UP000276133">
    <property type="component" value="Unassembled WGS sequence"/>
</dbReference>
<proteinExistence type="predicted"/>
<keyword evidence="2" id="KW-1185">Reference proteome</keyword>
<dbReference type="AlphaFoldDB" id="A0A3M7RK25"/>